<organism evidence="1 2">
    <name type="scientific">Methanophagales virus PBV300</name>
    <dbReference type="NCBI Taxonomy" id="2987731"/>
    <lineage>
        <taxon>Viruses</taxon>
        <taxon>Adnaviria</taxon>
        <taxon>Zilligvirae</taxon>
        <taxon>Taleaviricota</taxon>
        <taxon>Tokiviricetes</taxon>
        <taxon>Maximonvirales</taxon>
        <taxon>Ahmunviridae</taxon>
        <taxon>Yumkaaxvirus</taxon>
        <taxon>Yumkaaxvirus pescaderoense</taxon>
    </lineage>
</organism>
<name>A0ABY6GM63_9VIRU</name>
<dbReference type="EMBL" id="OP413840">
    <property type="protein sequence ID" value="UYL64985.1"/>
    <property type="molecule type" value="Genomic_DNA"/>
</dbReference>
<evidence type="ECO:0000313" key="2">
    <source>
        <dbReference type="Proteomes" id="UP001156320"/>
    </source>
</evidence>
<keyword evidence="2" id="KW-1185">Reference proteome</keyword>
<evidence type="ECO:0000313" key="1">
    <source>
        <dbReference type="EMBL" id="UYL64985.1"/>
    </source>
</evidence>
<sequence>MAISSGSELDVGEIKVRILEIIETKDFAKNRILQVAYQIVDGDYESHTAHLWVRSEEELRKRLERVVSDYLRVRDFMRSRLMVKTR</sequence>
<dbReference type="Proteomes" id="UP001156320">
    <property type="component" value="Segment"/>
</dbReference>
<protein>
    <submittedName>
        <fullName evidence="1">Uncharacterized protein</fullName>
    </submittedName>
</protein>
<gene>
    <name evidence="1" type="ORF">JBCDKDKM_00023</name>
</gene>
<reference evidence="1 2" key="1">
    <citation type="submission" date="2022-09" db="EMBL/GenBank/DDBJ databases">
        <title>Evolutionary Diversification of Methanotrophic Ca. Methanophagales (ANME-1) and Their Expansive Virome.</title>
        <authorList>
            <person name="Laso-Perez R."/>
            <person name="Wu F."/>
            <person name="Cremiere A."/>
            <person name="Speth D.R."/>
            <person name="Magyar J.S."/>
            <person name="Krupovic M."/>
            <person name="Orphan V.J."/>
        </authorList>
    </citation>
    <scope>NUCLEOTIDE SEQUENCE [LARGE SCALE GENOMIC DNA]</scope>
    <source>
        <strain evidence="1">PBV300</strain>
    </source>
</reference>
<proteinExistence type="predicted"/>
<accession>A0ABY6GM63</accession>